<dbReference type="STRING" id="398767.Glov_2581"/>
<evidence type="ECO:0000259" key="1">
    <source>
        <dbReference type="Pfam" id="PF13614"/>
    </source>
</evidence>
<keyword evidence="3" id="KW-1185">Reference proteome</keyword>
<sequence length="339" mass="37825">MKYMVWNNKGGVGKTFITFILASEYALAHPDEDVVVVDLCPQANVSEMLLGGNGKGETNLQKCYDNQRTIASYIKARYDKSRFGKLGDETEYFVKVADYNDGMPVNMYLIPGDMDLDICSTIINYLAQAPEKSAWVKSRKFLVDLIEPFNGGNKNRKKVFFFDCNPSFANYTEMAVIASDRIIVPCTADAASIRGIHNLFRMIYGIKAGQEFSDDAVFDTFSSKIKESGIKPPKVHLFIQNKSRVLDASATSAFKAHIQEIKDIASVLKKKYPDHFTDNKGAVLNVKDGNTLTSILNHTGLPLSKVQPKTYSIYGKRTQANQTQIEPLLDDIKKCLAVL</sequence>
<dbReference type="EMBL" id="CP001089">
    <property type="protein sequence ID" value="ACD96294.1"/>
    <property type="molecule type" value="Genomic_DNA"/>
</dbReference>
<proteinExistence type="predicted"/>
<dbReference type="Pfam" id="PF13614">
    <property type="entry name" value="AAA_31"/>
    <property type="match status" value="1"/>
</dbReference>
<dbReference type="eggNOG" id="COG1192">
    <property type="taxonomic scope" value="Bacteria"/>
</dbReference>
<organism evidence="2 3">
    <name type="scientific">Trichlorobacter lovleyi (strain ATCC BAA-1151 / DSM 17278 / SZ)</name>
    <name type="common">Geobacter lovleyi</name>
    <dbReference type="NCBI Taxonomy" id="398767"/>
    <lineage>
        <taxon>Bacteria</taxon>
        <taxon>Pseudomonadati</taxon>
        <taxon>Thermodesulfobacteriota</taxon>
        <taxon>Desulfuromonadia</taxon>
        <taxon>Geobacterales</taxon>
        <taxon>Geobacteraceae</taxon>
        <taxon>Trichlorobacter</taxon>
    </lineage>
</organism>
<name>B3E6E7_TRIL1</name>
<evidence type="ECO:0000313" key="2">
    <source>
        <dbReference type="EMBL" id="ACD96294.1"/>
    </source>
</evidence>
<evidence type="ECO:0000313" key="3">
    <source>
        <dbReference type="Proteomes" id="UP000002420"/>
    </source>
</evidence>
<gene>
    <name evidence="2" type="ordered locus">Glov_2581</name>
</gene>
<dbReference type="Proteomes" id="UP000002420">
    <property type="component" value="Chromosome"/>
</dbReference>
<dbReference type="InterPro" id="IPR025669">
    <property type="entry name" value="AAA_dom"/>
</dbReference>
<accession>B3E6E7</accession>
<dbReference type="HOGENOM" id="CLU_066820_0_0_7"/>
<dbReference type="KEGG" id="glo:Glov_2581"/>
<dbReference type="PANTHER" id="PTHR13696">
    <property type="entry name" value="P-LOOP CONTAINING NUCLEOSIDE TRIPHOSPHATE HYDROLASE"/>
    <property type="match status" value="1"/>
</dbReference>
<dbReference type="CDD" id="cd02042">
    <property type="entry name" value="ParAB_family"/>
    <property type="match status" value="1"/>
</dbReference>
<protein>
    <submittedName>
        <fullName evidence="2">ATPase domain protein</fullName>
    </submittedName>
</protein>
<dbReference type="Gene3D" id="3.40.50.300">
    <property type="entry name" value="P-loop containing nucleotide triphosphate hydrolases"/>
    <property type="match status" value="1"/>
</dbReference>
<reference evidence="2 3" key="1">
    <citation type="submission" date="2008-05" db="EMBL/GenBank/DDBJ databases">
        <title>Complete sequence of chromosome of Geobacter lovleyi SZ.</title>
        <authorList>
            <consortium name="US DOE Joint Genome Institute"/>
            <person name="Lucas S."/>
            <person name="Copeland A."/>
            <person name="Lapidus A."/>
            <person name="Glavina del Rio T."/>
            <person name="Dalin E."/>
            <person name="Tice H."/>
            <person name="Bruce D."/>
            <person name="Goodwin L."/>
            <person name="Pitluck S."/>
            <person name="Chertkov O."/>
            <person name="Meincke L."/>
            <person name="Brettin T."/>
            <person name="Detter J.C."/>
            <person name="Han C."/>
            <person name="Tapia R."/>
            <person name="Kuske C.R."/>
            <person name="Schmutz J."/>
            <person name="Larimer F."/>
            <person name="Land M."/>
            <person name="Hauser L."/>
            <person name="Kyrpides N."/>
            <person name="Mikhailova N."/>
            <person name="Sung Y."/>
            <person name="Fletcher K.E."/>
            <person name="Ritalahti K.M."/>
            <person name="Loeffler F.E."/>
            <person name="Richardson P."/>
        </authorList>
    </citation>
    <scope>NUCLEOTIDE SEQUENCE [LARGE SCALE GENOMIC DNA]</scope>
    <source>
        <strain evidence="3">ATCC BAA-1151 / DSM 17278 / SZ</strain>
    </source>
</reference>
<dbReference type="RefSeq" id="WP_012470626.1">
    <property type="nucleotide sequence ID" value="NC_010814.1"/>
</dbReference>
<dbReference type="PANTHER" id="PTHR13696:SF52">
    <property type="entry name" value="PARA FAMILY PROTEIN CT_582"/>
    <property type="match status" value="1"/>
</dbReference>
<dbReference type="AlphaFoldDB" id="B3E6E7"/>
<dbReference type="InterPro" id="IPR050678">
    <property type="entry name" value="DNA_Partitioning_ATPase"/>
</dbReference>
<dbReference type="InterPro" id="IPR027417">
    <property type="entry name" value="P-loop_NTPase"/>
</dbReference>
<feature type="domain" description="AAA" evidence="1">
    <location>
        <begin position="5"/>
        <end position="207"/>
    </location>
</feature>
<dbReference type="SUPFAM" id="SSF52540">
    <property type="entry name" value="P-loop containing nucleoside triphosphate hydrolases"/>
    <property type="match status" value="1"/>
</dbReference>